<dbReference type="Pfam" id="PF14541">
    <property type="entry name" value="TAXi_C"/>
    <property type="match status" value="1"/>
</dbReference>
<dbReference type="GO" id="GO:0004190">
    <property type="term" value="F:aspartic-type endopeptidase activity"/>
    <property type="evidence" value="ECO:0007669"/>
    <property type="project" value="UniProtKB-KW"/>
</dbReference>
<dbReference type="Pfam" id="PF14543">
    <property type="entry name" value="TAXi_N"/>
    <property type="match status" value="1"/>
</dbReference>
<dbReference type="PROSITE" id="PS51767">
    <property type="entry name" value="PEPTIDASE_A1"/>
    <property type="match status" value="1"/>
</dbReference>
<reference evidence="8" key="1">
    <citation type="submission" date="2020-12" db="EMBL/GenBank/DDBJ databases">
        <title>WGS assembly of Carya illinoinensis cv. Pawnee.</title>
        <authorList>
            <person name="Platts A."/>
            <person name="Shu S."/>
            <person name="Wright S."/>
            <person name="Barry K."/>
            <person name="Edger P."/>
            <person name="Pires J.C."/>
            <person name="Schmutz J."/>
        </authorList>
    </citation>
    <scope>NUCLEOTIDE SEQUENCE</scope>
    <source>
        <tissue evidence="8">Leaf</tissue>
    </source>
</reference>
<evidence type="ECO:0000313" key="8">
    <source>
        <dbReference type="EMBL" id="KAG6632042.1"/>
    </source>
</evidence>
<dbReference type="InterPro" id="IPR051708">
    <property type="entry name" value="Plant_Aspart_Prot_A1"/>
</dbReference>
<dbReference type="AlphaFoldDB" id="A0A8T1NRB4"/>
<name>A0A8T1NRB4_CARIL</name>
<comment type="similarity">
    <text evidence="1">Belongs to the peptidase A1 family.</text>
</comment>
<dbReference type="PANTHER" id="PTHR47967:SF36">
    <property type="entry name" value="PEPTIDASE A1 DOMAIN-CONTAINING PROTEIN"/>
    <property type="match status" value="1"/>
</dbReference>
<keyword evidence="4" id="KW-0378">Hydrolase</keyword>
<dbReference type="FunFam" id="2.40.70.10:FF:000120">
    <property type="entry name" value="Aspartic proteinase nepenthesin-2"/>
    <property type="match status" value="1"/>
</dbReference>
<evidence type="ECO:0000256" key="6">
    <source>
        <dbReference type="SAM" id="SignalP"/>
    </source>
</evidence>
<keyword evidence="9" id="KW-1185">Reference proteome</keyword>
<keyword evidence="5" id="KW-0325">Glycoprotein</keyword>
<dbReference type="Proteomes" id="UP000811609">
    <property type="component" value="Chromosome 13"/>
</dbReference>
<dbReference type="PROSITE" id="PS00141">
    <property type="entry name" value="ASP_PROTEASE"/>
    <property type="match status" value="1"/>
</dbReference>
<accession>A0A8T1NRB4</accession>
<organism evidence="8 9">
    <name type="scientific">Carya illinoinensis</name>
    <name type="common">Pecan</name>
    <dbReference type="NCBI Taxonomy" id="32201"/>
    <lineage>
        <taxon>Eukaryota</taxon>
        <taxon>Viridiplantae</taxon>
        <taxon>Streptophyta</taxon>
        <taxon>Embryophyta</taxon>
        <taxon>Tracheophyta</taxon>
        <taxon>Spermatophyta</taxon>
        <taxon>Magnoliopsida</taxon>
        <taxon>eudicotyledons</taxon>
        <taxon>Gunneridae</taxon>
        <taxon>Pentapetalae</taxon>
        <taxon>rosids</taxon>
        <taxon>fabids</taxon>
        <taxon>Fagales</taxon>
        <taxon>Juglandaceae</taxon>
        <taxon>Carya</taxon>
    </lineage>
</organism>
<evidence type="ECO:0000256" key="2">
    <source>
        <dbReference type="ARBA" id="ARBA00022670"/>
    </source>
</evidence>
<dbReference type="PANTHER" id="PTHR47967">
    <property type="entry name" value="OS07G0603500 PROTEIN-RELATED"/>
    <property type="match status" value="1"/>
</dbReference>
<protein>
    <recommendedName>
        <fullName evidence="7">Peptidase A1 domain-containing protein</fullName>
    </recommendedName>
</protein>
<keyword evidence="6" id="KW-0732">Signal</keyword>
<dbReference type="FunFam" id="2.40.70.10:FF:000034">
    <property type="entry name" value="Aspartyl protease family protein"/>
    <property type="match status" value="1"/>
</dbReference>
<evidence type="ECO:0000256" key="3">
    <source>
        <dbReference type="ARBA" id="ARBA00022750"/>
    </source>
</evidence>
<keyword evidence="2" id="KW-0645">Protease</keyword>
<gene>
    <name evidence="8" type="ORF">CIPAW_13G131300</name>
</gene>
<evidence type="ECO:0000313" key="9">
    <source>
        <dbReference type="Proteomes" id="UP000811609"/>
    </source>
</evidence>
<keyword evidence="3" id="KW-0064">Aspartyl protease</keyword>
<dbReference type="InterPro" id="IPR032799">
    <property type="entry name" value="TAXi_C"/>
</dbReference>
<dbReference type="InterPro" id="IPR033121">
    <property type="entry name" value="PEPTIDASE_A1"/>
</dbReference>
<evidence type="ECO:0000256" key="1">
    <source>
        <dbReference type="ARBA" id="ARBA00007447"/>
    </source>
</evidence>
<dbReference type="InterPro" id="IPR034161">
    <property type="entry name" value="Pepsin-like_plant"/>
</dbReference>
<comment type="caution">
    <text evidence="8">The sequence shown here is derived from an EMBL/GenBank/DDBJ whole genome shotgun (WGS) entry which is preliminary data.</text>
</comment>
<dbReference type="CDD" id="cd05476">
    <property type="entry name" value="pepsin_A_like_plant"/>
    <property type="match status" value="1"/>
</dbReference>
<dbReference type="EMBL" id="CM031821">
    <property type="protein sequence ID" value="KAG6632042.1"/>
    <property type="molecule type" value="Genomic_DNA"/>
</dbReference>
<dbReference type="GO" id="GO:0006508">
    <property type="term" value="P:proteolysis"/>
    <property type="evidence" value="ECO:0007669"/>
    <property type="project" value="UniProtKB-KW"/>
</dbReference>
<sequence>MAAAAASSSSSLLCFPSLLLLFSIISSTTTSIRVSQFHETPPPLPYQNLNFLASSSLSRAHHLKDPRTNPPNTTASPLFSHSYGAYSISLSFGTPPQTLNFVFDTGSDFTWFPCTHRYLCKHCSFSSTRSPPLSFIPKLSSSSKILGCLNPKCSWIHRSNFECKDCKPSSKNCTQICPPYLILYGSGTTGGISLSETLNLPNRTVHDFLVGCSVFSSDQPAGIAGFGRGPPSFPSQLGLKKFSYCLLSHRFDDTTKSSSLVLDTDSDSGKVQGLSYTPFVKNPQVSQHPAFSVYYYVALRQISVGGRRVKIPYKYLTPQPGGNGGTIVDSGTTFTYMSRDVFELVAAEFERQVQEKYERAIGAEARTGLRPCMNVTHGILDGLSLPELRFHFKGGAEMALPLDNYFAFVRDDGGGASALCLTVVTQGVAGEGEFSGGPSIILGNFQMQNFYVEYDLAKERFGFRRQSCN</sequence>
<dbReference type="GO" id="GO:0005576">
    <property type="term" value="C:extracellular region"/>
    <property type="evidence" value="ECO:0007669"/>
    <property type="project" value="TreeGrafter"/>
</dbReference>
<evidence type="ECO:0000256" key="4">
    <source>
        <dbReference type="ARBA" id="ARBA00022801"/>
    </source>
</evidence>
<dbReference type="InterPro" id="IPR032861">
    <property type="entry name" value="TAXi_N"/>
</dbReference>
<feature type="chain" id="PRO_5035891810" description="Peptidase A1 domain-containing protein" evidence="6">
    <location>
        <begin position="32"/>
        <end position="469"/>
    </location>
</feature>
<proteinExistence type="inferred from homology"/>
<dbReference type="InterPro" id="IPR001969">
    <property type="entry name" value="Aspartic_peptidase_AS"/>
</dbReference>
<feature type="domain" description="Peptidase A1" evidence="7">
    <location>
        <begin position="86"/>
        <end position="464"/>
    </location>
</feature>
<feature type="signal peptide" evidence="6">
    <location>
        <begin position="1"/>
        <end position="31"/>
    </location>
</feature>
<evidence type="ECO:0000259" key="7">
    <source>
        <dbReference type="PROSITE" id="PS51767"/>
    </source>
</evidence>
<evidence type="ECO:0000256" key="5">
    <source>
        <dbReference type="ARBA" id="ARBA00023180"/>
    </source>
</evidence>